<keyword evidence="5" id="KW-1185">Reference proteome</keyword>
<evidence type="ECO:0000313" key="5">
    <source>
        <dbReference type="Proteomes" id="UP000215450"/>
    </source>
</evidence>
<dbReference type="OrthoDB" id="8906697at2"/>
<organism evidence="4 5">
    <name type="scientific">Kingella negevensis</name>
    <dbReference type="NCBI Taxonomy" id="1522312"/>
    <lineage>
        <taxon>Bacteria</taxon>
        <taxon>Pseudomonadati</taxon>
        <taxon>Pseudomonadota</taxon>
        <taxon>Betaproteobacteria</taxon>
        <taxon>Neisseriales</taxon>
        <taxon>Neisseriaceae</taxon>
        <taxon>Kingella</taxon>
    </lineage>
</organism>
<dbReference type="RefSeq" id="WP_095062409.1">
    <property type="nucleotide sequence ID" value="NZ_FXUV02000019.1"/>
</dbReference>
<accession>A0A238T9V5</accession>
<feature type="transmembrane region" description="Helical" evidence="2">
    <location>
        <begin position="76"/>
        <end position="98"/>
    </location>
</feature>
<evidence type="ECO:0000256" key="1">
    <source>
        <dbReference type="SAM" id="MobiDB-lite"/>
    </source>
</evidence>
<proteinExistence type="predicted"/>
<sequence>MASKNTQLRAKDKADSEVHLSHSQTDSPILDVNSLQKLHEFRPDIVDFVLNQTQAESEFRRAETARINNRIFIERILGILLAGFVCVSGIVGGVWAASKGHEKLGIAIAVSCIGTLAVAFITRKKQ</sequence>
<keyword evidence="2" id="KW-1133">Transmembrane helix</keyword>
<reference evidence="4" key="3">
    <citation type="submission" date="2017-06" db="EMBL/GenBank/DDBJ databases">
        <authorList>
            <person name="Kim H.J."/>
            <person name="Triplett B.A."/>
        </authorList>
    </citation>
    <scope>NUCLEOTIDE SEQUENCE [LARGE SCALE GENOMIC DNA]</scope>
    <source>
        <strain evidence="4">Kingella_eburonensis</strain>
    </source>
</reference>
<reference evidence="5" key="2">
    <citation type="submission" date="2017-06" db="EMBL/GenBank/DDBJ databases">
        <authorList>
            <person name="Laurent S."/>
        </authorList>
    </citation>
    <scope>NUCLEOTIDE SEQUENCE [LARGE SCALE GENOMIC DNA]</scope>
</reference>
<dbReference type="AlphaFoldDB" id="A0A238T9V5"/>
<name>A0A238T9V5_9NEIS</name>
<evidence type="ECO:0008006" key="6">
    <source>
        <dbReference type="Google" id="ProtNLM"/>
    </source>
</evidence>
<dbReference type="Proteomes" id="UP000215450">
    <property type="component" value="Unassembled WGS sequence"/>
</dbReference>
<dbReference type="EMBL" id="FXUV02000019">
    <property type="protein sequence ID" value="SNB65621.1"/>
    <property type="molecule type" value="Genomic_DNA"/>
</dbReference>
<feature type="compositionally biased region" description="Basic and acidic residues" evidence="1">
    <location>
        <begin position="9"/>
        <end position="20"/>
    </location>
</feature>
<evidence type="ECO:0000313" key="3">
    <source>
        <dbReference type="EMBL" id="SMQ12208.1"/>
    </source>
</evidence>
<dbReference type="STRING" id="1522312.GCA_900177895_00038"/>
<feature type="region of interest" description="Disordered" evidence="1">
    <location>
        <begin position="1"/>
        <end position="25"/>
    </location>
</feature>
<evidence type="ECO:0000256" key="2">
    <source>
        <dbReference type="SAM" id="Phobius"/>
    </source>
</evidence>
<reference evidence="3" key="1">
    <citation type="submission" date="2017-05" db="EMBL/GenBank/DDBJ databases">
        <authorList>
            <person name="Song R."/>
            <person name="Chenine A.L."/>
            <person name="Ruprecht R.M."/>
        </authorList>
    </citation>
    <scope>NUCLEOTIDE SEQUENCE</scope>
    <source>
        <strain evidence="3">Kingella_eburonensis</strain>
    </source>
</reference>
<protein>
    <recommendedName>
        <fullName evidence="6">DUF2335 domain-containing protein</fullName>
    </recommendedName>
</protein>
<feature type="transmembrane region" description="Helical" evidence="2">
    <location>
        <begin position="104"/>
        <end position="122"/>
    </location>
</feature>
<dbReference type="EMBL" id="FXUV01000017">
    <property type="protein sequence ID" value="SMQ12208.1"/>
    <property type="molecule type" value="Genomic_DNA"/>
</dbReference>
<keyword evidence="2" id="KW-0812">Transmembrane</keyword>
<gene>
    <name evidence="4" type="ORF">KEBURONENSIS_01148</name>
    <name evidence="3" type="ORF">KEBURONENSIS_01219</name>
</gene>
<keyword evidence="2" id="KW-0472">Membrane</keyword>
<evidence type="ECO:0000313" key="4">
    <source>
        <dbReference type="EMBL" id="SNB65621.1"/>
    </source>
</evidence>